<organism evidence="2 3">
    <name type="scientific">Cyprinus carpio carpio</name>
    <dbReference type="NCBI Taxonomy" id="630221"/>
    <lineage>
        <taxon>Eukaryota</taxon>
        <taxon>Metazoa</taxon>
        <taxon>Chordata</taxon>
        <taxon>Craniata</taxon>
        <taxon>Vertebrata</taxon>
        <taxon>Euteleostomi</taxon>
        <taxon>Actinopterygii</taxon>
        <taxon>Neopterygii</taxon>
        <taxon>Teleostei</taxon>
        <taxon>Ostariophysi</taxon>
        <taxon>Cypriniformes</taxon>
        <taxon>Cyprinidae</taxon>
        <taxon>Cyprininae</taxon>
        <taxon>Cyprinus</taxon>
    </lineage>
</organism>
<dbReference type="AlphaFoldDB" id="A0A9J8AEU2"/>
<dbReference type="InterPro" id="IPR036397">
    <property type="entry name" value="RNaseH_sf"/>
</dbReference>
<dbReference type="GeneTree" id="ENSGT01120000273911"/>
<name>A0A9J8AEU2_CYPCA</name>
<reference evidence="2" key="1">
    <citation type="submission" date="2025-08" db="UniProtKB">
        <authorList>
            <consortium name="Ensembl"/>
        </authorList>
    </citation>
    <scope>IDENTIFICATION</scope>
</reference>
<sequence>MLDRIHEMVQTIKRMLTKSQSENGHPYIALLEYRNTPLDGIGMSPAQLLMGRRLKTKLPTSTTLLTPKGSKHKQIQEKLTHNPASSANPFSTTTKGPPFTQATSNVPPDSDLSWCSYLI</sequence>
<evidence type="ECO:0000256" key="1">
    <source>
        <dbReference type="SAM" id="MobiDB-lite"/>
    </source>
</evidence>
<proteinExistence type="predicted"/>
<keyword evidence="3" id="KW-1185">Reference proteome</keyword>
<evidence type="ECO:0000313" key="3">
    <source>
        <dbReference type="Proteomes" id="UP001108240"/>
    </source>
</evidence>
<protein>
    <submittedName>
        <fullName evidence="2">Uncharacterized protein</fullName>
    </submittedName>
</protein>
<dbReference type="Proteomes" id="UP001108240">
    <property type="component" value="Unplaced"/>
</dbReference>
<dbReference type="Gene3D" id="3.30.420.10">
    <property type="entry name" value="Ribonuclease H-like superfamily/Ribonuclease H"/>
    <property type="match status" value="1"/>
</dbReference>
<dbReference type="Ensembl" id="ENSCCRT00000138874.1">
    <property type="protein sequence ID" value="ENSCCRP00000143497.1"/>
    <property type="gene ID" value="ENSCCRG00000082761.1"/>
</dbReference>
<evidence type="ECO:0000313" key="2">
    <source>
        <dbReference type="Ensembl" id="ENSCCRP00000143497.1"/>
    </source>
</evidence>
<reference evidence="2" key="2">
    <citation type="submission" date="2025-09" db="UniProtKB">
        <authorList>
            <consortium name="Ensembl"/>
        </authorList>
    </citation>
    <scope>IDENTIFICATION</scope>
</reference>
<feature type="compositionally biased region" description="Polar residues" evidence="1">
    <location>
        <begin position="82"/>
        <end position="107"/>
    </location>
</feature>
<feature type="region of interest" description="Disordered" evidence="1">
    <location>
        <begin position="62"/>
        <end position="107"/>
    </location>
</feature>
<accession>A0A9J8AEU2</accession>
<dbReference type="GO" id="GO:0003676">
    <property type="term" value="F:nucleic acid binding"/>
    <property type="evidence" value="ECO:0007669"/>
    <property type="project" value="InterPro"/>
</dbReference>